<dbReference type="EMBL" id="JAFJMO010000019">
    <property type="protein sequence ID" value="KAJ8249589.1"/>
    <property type="molecule type" value="Genomic_DNA"/>
</dbReference>
<dbReference type="Proteomes" id="UP001152803">
    <property type="component" value="Unassembled WGS sequence"/>
</dbReference>
<evidence type="ECO:0000313" key="3">
    <source>
        <dbReference type="EMBL" id="KAJ8249589.1"/>
    </source>
</evidence>
<dbReference type="InterPro" id="IPR034592">
    <property type="entry name" value="CCDC91"/>
</dbReference>
<feature type="coiled-coil region" evidence="1">
    <location>
        <begin position="189"/>
        <end position="216"/>
    </location>
</feature>
<sequence length="243" mass="26916">MDDDDDFGGFEAAEGGDGAAQVTVSPAIPWAALSSVPGMKLPLSAPPDILMDQPPSCQTDSVEPHPPDTPPPQPEVLAEAEPLSSADSPESTEAQEAHSQVQQVVSSLQARLTASEEEKARIQQELQDMMARQAQMEELHQEQKGAESDVHRRRYAELQEQHSTSLEEMRRAGHQSLSIIVEEFKALTRSAVEQQQEVAESRLQAALEKLEKLEAQVTRTCWRPSTRGCCPCWRLGGRLWRRD</sequence>
<proteinExistence type="predicted"/>
<name>A0A9Q1HMS2_CONCO</name>
<gene>
    <name evidence="3" type="ORF">COCON_G00228050</name>
</gene>
<organism evidence="3 4">
    <name type="scientific">Conger conger</name>
    <name type="common">Conger eel</name>
    <name type="synonym">Muraena conger</name>
    <dbReference type="NCBI Taxonomy" id="82655"/>
    <lineage>
        <taxon>Eukaryota</taxon>
        <taxon>Metazoa</taxon>
        <taxon>Chordata</taxon>
        <taxon>Craniata</taxon>
        <taxon>Vertebrata</taxon>
        <taxon>Euteleostomi</taxon>
        <taxon>Actinopterygii</taxon>
        <taxon>Neopterygii</taxon>
        <taxon>Teleostei</taxon>
        <taxon>Anguilliformes</taxon>
        <taxon>Congridae</taxon>
        <taxon>Conger</taxon>
    </lineage>
</organism>
<feature type="region of interest" description="Disordered" evidence="2">
    <location>
        <begin position="37"/>
        <end position="103"/>
    </location>
</feature>
<dbReference type="AlphaFoldDB" id="A0A9Q1HMS2"/>
<reference evidence="3" key="1">
    <citation type="journal article" date="2023" name="Science">
        <title>Genome structures resolve the early diversification of teleost fishes.</title>
        <authorList>
            <person name="Parey E."/>
            <person name="Louis A."/>
            <person name="Montfort J."/>
            <person name="Bouchez O."/>
            <person name="Roques C."/>
            <person name="Iampietro C."/>
            <person name="Lluch J."/>
            <person name="Castinel A."/>
            <person name="Donnadieu C."/>
            <person name="Desvignes T."/>
            <person name="Floi Bucao C."/>
            <person name="Jouanno E."/>
            <person name="Wen M."/>
            <person name="Mejri S."/>
            <person name="Dirks R."/>
            <person name="Jansen H."/>
            <person name="Henkel C."/>
            <person name="Chen W.J."/>
            <person name="Zahm M."/>
            <person name="Cabau C."/>
            <person name="Klopp C."/>
            <person name="Thompson A.W."/>
            <person name="Robinson-Rechavi M."/>
            <person name="Braasch I."/>
            <person name="Lecointre G."/>
            <person name="Bobe J."/>
            <person name="Postlethwait J.H."/>
            <person name="Berthelot C."/>
            <person name="Roest Crollius H."/>
            <person name="Guiguen Y."/>
        </authorList>
    </citation>
    <scope>NUCLEOTIDE SEQUENCE</scope>
    <source>
        <strain evidence="3">Concon-B</strain>
    </source>
</reference>
<evidence type="ECO:0000256" key="1">
    <source>
        <dbReference type="SAM" id="Coils"/>
    </source>
</evidence>
<dbReference type="GO" id="GO:0005829">
    <property type="term" value="C:cytosol"/>
    <property type="evidence" value="ECO:0007669"/>
    <property type="project" value="GOC"/>
</dbReference>
<dbReference type="PANTHER" id="PTHR35072:SF1">
    <property type="entry name" value="COILED-COIL DOMAIN-CONTAINING PROTEIN 91"/>
    <property type="match status" value="1"/>
</dbReference>
<feature type="compositionally biased region" description="Polar residues" evidence="2">
    <location>
        <begin position="85"/>
        <end position="98"/>
    </location>
</feature>
<dbReference type="GO" id="GO:0005802">
    <property type="term" value="C:trans-Golgi network"/>
    <property type="evidence" value="ECO:0007669"/>
    <property type="project" value="TreeGrafter"/>
</dbReference>
<protein>
    <submittedName>
        <fullName evidence="3">Uncharacterized protein</fullName>
    </submittedName>
</protein>
<dbReference type="PANTHER" id="PTHR35072">
    <property type="entry name" value="COILED-COIL DOMAIN-CONTAINING PROTEIN 91"/>
    <property type="match status" value="1"/>
</dbReference>
<feature type="region of interest" description="Disordered" evidence="2">
    <location>
        <begin position="1"/>
        <end position="21"/>
    </location>
</feature>
<comment type="caution">
    <text evidence="3">The sequence shown here is derived from an EMBL/GenBank/DDBJ whole genome shotgun (WGS) entry which is preliminary data.</text>
</comment>
<evidence type="ECO:0000313" key="4">
    <source>
        <dbReference type="Proteomes" id="UP001152803"/>
    </source>
</evidence>
<dbReference type="GO" id="GO:0090160">
    <property type="term" value="P:Golgi to lysosome transport"/>
    <property type="evidence" value="ECO:0007669"/>
    <property type="project" value="TreeGrafter"/>
</dbReference>
<evidence type="ECO:0000256" key="2">
    <source>
        <dbReference type="SAM" id="MobiDB-lite"/>
    </source>
</evidence>
<keyword evidence="4" id="KW-1185">Reference proteome</keyword>
<feature type="coiled-coil region" evidence="1">
    <location>
        <begin position="105"/>
        <end position="142"/>
    </location>
</feature>
<keyword evidence="1" id="KW-0175">Coiled coil</keyword>
<dbReference type="OrthoDB" id="6146069at2759"/>
<accession>A0A9Q1HMS2</accession>